<gene>
    <name evidence="1" type="ORF">XFF6991_4925</name>
</gene>
<name>A0A7Z7IV82_XANCH</name>
<organism evidence="1 2">
    <name type="scientific">Xanthomonas campestris pv. phaseoli</name>
    <dbReference type="NCBI Taxonomy" id="317013"/>
    <lineage>
        <taxon>Bacteria</taxon>
        <taxon>Pseudomonadati</taxon>
        <taxon>Pseudomonadota</taxon>
        <taxon>Gammaproteobacteria</taxon>
        <taxon>Lysobacterales</taxon>
        <taxon>Lysobacteraceae</taxon>
        <taxon>Xanthomonas</taxon>
    </lineage>
</organism>
<dbReference type="EMBL" id="OCZC01000020">
    <property type="protein sequence ID" value="SOO22201.1"/>
    <property type="molecule type" value="Genomic_DNA"/>
</dbReference>
<dbReference type="AlphaFoldDB" id="A0A7Z7IV82"/>
<evidence type="ECO:0000313" key="2">
    <source>
        <dbReference type="Proteomes" id="UP000234345"/>
    </source>
</evidence>
<comment type="caution">
    <text evidence="1">The sequence shown here is derived from an EMBL/GenBank/DDBJ whole genome shotgun (WGS) entry which is preliminary data.</text>
</comment>
<evidence type="ECO:0000313" key="1">
    <source>
        <dbReference type="EMBL" id="SOO22201.1"/>
    </source>
</evidence>
<sequence>MNNSYTCFFSIPNKGIEETIIKENVKNIYPNPQIKLNIQPIVFGSASLYSCGKFKITASIPQVQNPDKNPKM</sequence>
<accession>A0A7Z7IV82</accession>
<dbReference type="Proteomes" id="UP000234345">
    <property type="component" value="Unassembled WGS sequence"/>
</dbReference>
<protein>
    <submittedName>
        <fullName evidence="1">Uncharacterized protein</fullName>
    </submittedName>
</protein>
<reference evidence="1 2" key="1">
    <citation type="submission" date="2017-10" db="EMBL/GenBank/DDBJ databases">
        <authorList>
            <person name="Regsiter A."/>
            <person name="William W."/>
        </authorList>
    </citation>
    <scope>NUCLEOTIDE SEQUENCE [LARGE SCALE GENOMIC DNA]</scope>
    <source>
        <strain evidence="1 2">CFBP6991</strain>
    </source>
</reference>
<proteinExistence type="predicted"/>